<evidence type="ECO:0000313" key="6">
    <source>
        <dbReference type="EMBL" id="CAB5010336.1"/>
    </source>
</evidence>
<proteinExistence type="inferred from homology"/>
<dbReference type="EMBL" id="CAFBPQ010000001">
    <property type="protein sequence ID" value="CAB5010336.1"/>
    <property type="molecule type" value="Genomic_DNA"/>
</dbReference>
<accession>A0A6J6SN48</accession>
<dbReference type="PANTHER" id="PTHR24321:SF8">
    <property type="entry name" value="ESTRADIOL 17-BETA-DEHYDROGENASE 8-RELATED"/>
    <property type="match status" value="1"/>
</dbReference>
<dbReference type="InterPro" id="IPR002347">
    <property type="entry name" value="SDR_fam"/>
</dbReference>
<evidence type="ECO:0000313" key="5">
    <source>
        <dbReference type="EMBL" id="CAB4990577.1"/>
    </source>
</evidence>
<dbReference type="EMBL" id="CAFBOF010000076">
    <property type="protein sequence ID" value="CAB4990577.1"/>
    <property type="molecule type" value="Genomic_DNA"/>
</dbReference>
<dbReference type="EMBL" id="CAFBMM010000001">
    <property type="protein sequence ID" value="CAB4894981.1"/>
    <property type="molecule type" value="Genomic_DNA"/>
</dbReference>
<dbReference type="PRINTS" id="PR00081">
    <property type="entry name" value="GDHRDH"/>
</dbReference>
<reference evidence="3" key="1">
    <citation type="submission" date="2020-05" db="EMBL/GenBank/DDBJ databases">
        <authorList>
            <person name="Chiriac C."/>
            <person name="Salcher M."/>
            <person name="Ghai R."/>
            <person name="Kavagutti S V."/>
        </authorList>
    </citation>
    <scope>NUCLEOTIDE SEQUENCE</scope>
</reference>
<dbReference type="EMBL" id="CAEZYK010000139">
    <property type="protein sequence ID" value="CAB4736312.1"/>
    <property type="molecule type" value="Genomic_DNA"/>
</dbReference>
<dbReference type="Gene3D" id="3.40.50.720">
    <property type="entry name" value="NAD(P)-binding Rossmann-like Domain"/>
    <property type="match status" value="1"/>
</dbReference>
<organism evidence="3">
    <name type="scientific">freshwater metagenome</name>
    <dbReference type="NCBI Taxonomy" id="449393"/>
    <lineage>
        <taxon>unclassified sequences</taxon>
        <taxon>metagenomes</taxon>
        <taxon>ecological metagenomes</taxon>
    </lineage>
</organism>
<name>A0A6J6SN48_9ZZZZ</name>
<dbReference type="GO" id="GO:0016491">
    <property type="term" value="F:oxidoreductase activity"/>
    <property type="evidence" value="ECO:0007669"/>
    <property type="project" value="UniProtKB-KW"/>
</dbReference>
<gene>
    <name evidence="3" type="ORF">UFOPK2683_01604</name>
    <name evidence="4" type="ORF">UFOPK3605_00152</name>
    <name evidence="5" type="ORF">UFOPK3897_01707</name>
    <name evidence="6" type="ORF">UFOPK4121_00003</name>
</gene>
<dbReference type="Pfam" id="PF13561">
    <property type="entry name" value="adh_short_C2"/>
    <property type="match status" value="1"/>
</dbReference>
<sequence>MSEKDFSGQVAMVTGAGSGLGQSAAVLLAQRGARVLIADIDDAGGQATVALCQTAGGEALFIHTDVTIEADVAAAVARAISQWGSLDLAINNAGTTGPTKPTADYTLEEWNKVVALNLNSVFLGLKYQIPPMVAQGKGAIVNTSSGAGLMGFAGLPAYVSTKHAVLGLTKAAALEYIKSGVRVNAVCPGSTRTPMLEGWMGGNPAIEAAMANSAPIGRLAEPNEIAEAMVWLLSDAASFMVGHALAVDGGAVIM</sequence>
<dbReference type="NCBIfam" id="NF005559">
    <property type="entry name" value="PRK07231.1"/>
    <property type="match status" value="1"/>
</dbReference>
<dbReference type="FunFam" id="3.40.50.720:FF:000084">
    <property type="entry name" value="Short-chain dehydrogenase reductase"/>
    <property type="match status" value="1"/>
</dbReference>
<dbReference type="AlphaFoldDB" id="A0A6J6SN48"/>
<protein>
    <submittedName>
        <fullName evidence="3">Unannotated protein</fullName>
    </submittedName>
</protein>
<comment type="similarity">
    <text evidence="1">Belongs to the short-chain dehydrogenases/reductases (SDR) family.</text>
</comment>
<dbReference type="PANTHER" id="PTHR24321">
    <property type="entry name" value="DEHYDROGENASES, SHORT CHAIN"/>
    <property type="match status" value="1"/>
</dbReference>
<evidence type="ECO:0000256" key="2">
    <source>
        <dbReference type="ARBA" id="ARBA00023002"/>
    </source>
</evidence>
<evidence type="ECO:0000313" key="4">
    <source>
        <dbReference type="EMBL" id="CAB4894981.1"/>
    </source>
</evidence>
<dbReference type="PROSITE" id="PS00061">
    <property type="entry name" value="ADH_SHORT"/>
    <property type="match status" value="1"/>
</dbReference>
<keyword evidence="2" id="KW-0560">Oxidoreductase</keyword>
<dbReference type="InterPro" id="IPR036291">
    <property type="entry name" value="NAD(P)-bd_dom_sf"/>
</dbReference>
<evidence type="ECO:0000313" key="3">
    <source>
        <dbReference type="EMBL" id="CAB4736312.1"/>
    </source>
</evidence>
<dbReference type="SUPFAM" id="SSF51735">
    <property type="entry name" value="NAD(P)-binding Rossmann-fold domains"/>
    <property type="match status" value="1"/>
</dbReference>
<evidence type="ECO:0000256" key="1">
    <source>
        <dbReference type="ARBA" id="ARBA00006484"/>
    </source>
</evidence>
<dbReference type="PRINTS" id="PR00080">
    <property type="entry name" value="SDRFAMILY"/>
</dbReference>
<dbReference type="InterPro" id="IPR020904">
    <property type="entry name" value="Sc_DH/Rdtase_CS"/>
</dbReference>